<evidence type="ECO:0000256" key="3">
    <source>
        <dbReference type="ARBA" id="ARBA00023087"/>
    </source>
</evidence>
<evidence type="ECO:0000256" key="2">
    <source>
        <dbReference type="ARBA" id="ARBA00022889"/>
    </source>
</evidence>
<dbReference type="Proteomes" id="UP001501470">
    <property type="component" value="Unassembled WGS sequence"/>
</dbReference>
<evidence type="ECO:0000313" key="8">
    <source>
        <dbReference type="Proteomes" id="UP001501470"/>
    </source>
</evidence>
<comment type="caution">
    <text evidence="7">The sequence shown here is derived from an EMBL/GenBank/DDBJ whole genome shotgun (WGS) entry which is preliminary data.</text>
</comment>
<dbReference type="Pfam" id="PF03777">
    <property type="entry name" value="ChpA-C"/>
    <property type="match status" value="4"/>
</dbReference>
<keyword evidence="8" id="KW-1185">Reference proteome</keyword>
<keyword evidence="3" id="KW-0034">Amyloid</keyword>
<organism evidence="7 8">
    <name type="scientific">Dactylosporangium maewongense</name>
    <dbReference type="NCBI Taxonomy" id="634393"/>
    <lineage>
        <taxon>Bacteria</taxon>
        <taxon>Bacillati</taxon>
        <taxon>Actinomycetota</taxon>
        <taxon>Actinomycetes</taxon>
        <taxon>Micromonosporales</taxon>
        <taxon>Micromonosporaceae</taxon>
        <taxon>Dactylosporangium</taxon>
    </lineage>
</organism>
<keyword evidence="1" id="KW-0964">Secreted</keyword>
<feature type="compositionally biased region" description="Basic residues" evidence="4">
    <location>
        <begin position="143"/>
        <end position="153"/>
    </location>
</feature>
<feature type="signal peptide" evidence="5">
    <location>
        <begin position="1"/>
        <end position="28"/>
    </location>
</feature>
<sequence length="534" mass="51890">MKTWVRKSLNVGVLSAGFLLISGGAAHADWTTGYNAGLLNGNQFDTTLQLPVNVCGNSIAVLGFADASCGGGAAAVDTESATTEDWTTGYNAGVANGNQLDTTLQVPVNVSGNAVSVLGFSSASSQGGAYAVKGGMASDNGRGHGHGHGRGHGHGGGNGGGNGGYTGNNNGGYAADADDYTESTGNRTEDWTSGYNAGLLNGNQFDTTLQLPVNLSGNAISLFGFSSAQSAGGAWAVKGESASTESATTEDWTTGYNAGLLNGNQFDTTVQAPINVCGNAIAVLGFSSASCGGGAVAVDGDGWGGGNGGGNGHGHGHGHGHGGDNGDWDDDNGNGGGNGGYGDDDADNDGGYGNGGSNGNPGAYGNAAGNASNMSSHGASASHGKAKTKKVASEHSRGNGAGTGTANDGGYGNGGGNGNNNGGYGNGQNNGGYGNGNGNGGYGNGAGNGDDDRGHGRGHGHHGRGNGGGWSNGGGATAVKNSCSDWTTGYNAGLLNGNQFDTTLQVPVNISGNAISLFGFSQASSQGGAVAYSC</sequence>
<evidence type="ECO:0000256" key="4">
    <source>
        <dbReference type="SAM" id="MobiDB-lite"/>
    </source>
</evidence>
<name>A0ABN2BV34_9ACTN</name>
<feature type="region of interest" description="Disordered" evidence="4">
    <location>
        <begin position="308"/>
        <end position="411"/>
    </location>
</feature>
<feature type="compositionally biased region" description="Gly residues" evidence="4">
    <location>
        <begin position="399"/>
        <end position="411"/>
    </location>
</feature>
<feature type="compositionally biased region" description="Gly residues" evidence="4">
    <location>
        <begin position="154"/>
        <end position="163"/>
    </location>
</feature>
<evidence type="ECO:0000259" key="6">
    <source>
        <dbReference type="PROSITE" id="PS51884"/>
    </source>
</evidence>
<keyword evidence="5" id="KW-0732">Signal</keyword>
<feature type="chain" id="PRO_5046688366" description="Chaplin domain-containing protein" evidence="5">
    <location>
        <begin position="29"/>
        <end position="534"/>
    </location>
</feature>
<evidence type="ECO:0000313" key="7">
    <source>
        <dbReference type="EMBL" id="GAA1547124.1"/>
    </source>
</evidence>
<accession>A0ABN2BV34</accession>
<feature type="compositionally biased region" description="Low complexity" evidence="4">
    <location>
        <begin position="360"/>
        <end position="383"/>
    </location>
</feature>
<dbReference type="InterPro" id="IPR005528">
    <property type="entry name" value="ChpA-H"/>
</dbReference>
<feature type="region of interest" description="Disordered" evidence="4">
    <location>
        <begin position="444"/>
        <end position="473"/>
    </location>
</feature>
<keyword evidence="1" id="KW-0134">Cell wall</keyword>
<dbReference type="RefSeq" id="WP_344508437.1">
    <property type="nucleotide sequence ID" value="NZ_BAAAQD010000019.1"/>
</dbReference>
<dbReference type="PROSITE" id="PS51884">
    <property type="entry name" value="CHAPLIN"/>
    <property type="match status" value="3"/>
</dbReference>
<keyword evidence="2" id="KW-0130">Cell adhesion</keyword>
<protein>
    <recommendedName>
        <fullName evidence="6">Chaplin domain-containing protein</fullName>
    </recommendedName>
</protein>
<proteinExistence type="predicted"/>
<feature type="compositionally biased region" description="Gly residues" evidence="4">
    <location>
        <begin position="350"/>
        <end position="359"/>
    </location>
</feature>
<reference evidence="7 8" key="1">
    <citation type="journal article" date="2019" name="Int. J. Syst. Evol. Microbiol.">
        <title>The Global Catalogue of Microorganisms (GCM) 10K type strain sequencing project: providing services to taxonomists for standard genome sequencing and annotation.</title>
        <authorList>
            <consortium name="The Broad Institute Genomics Platform"/>
            <consortium name="The Broad Institute Genome Sequencing Center for Infectious Disease"/>
            <person name="Wu L."/>
            <person name="Ma J."/>
        </authorList>
    </citation>
    <scope>NUCLEOTIDE SEQUENCE [LARGE SCALE GENOMIC DNA]</scope>
    <source>
        <strain evidence="7 8">JCM 15933</strain>
    </source>
</reference>
<evidence type="ECO:0000256" key="5">
    <source>
        <dbReference type="SAM" id="SignalP"/>
    </source>
</evidence>
<gene>
    <name evidence="7" type="ORF">GCM10009827_079190</name>
</gene>
<feature type="domain" description="Chaplin" evidence="6">
    <location>
        <begin position="91"/>
        <end position="131"/>
    </location>
</feature>
<evidence type="ECO:0000256" key="1">
    <source>
        <dbReference type="ARBA" id="ARBA00022512"/>
    </source>
</evidence>
<feature type="domain" description="Chaplin" evidence="6">
    <location>
        <begin position="35"/>
        <end position="75"/>
    </location>
</feature>
<feature type="region of interest" description="Disordered" evidence="4">
    <location>
        <begin position="136"/>
        <end position="163"/>
    </location>
</feature>
<feature type="domain" description="Chaplin" evidence="6">
    <location>
        <begin position="257"/>
        <end position="297"/>
    </location>
</feature>
<dbReference type="EMBL" id="BAAAQD010000019">
    <property type="protein sequence ID" value="GAA1547124.1"/>
    <property type="molecule type" value="Genomic_DNA"/>
</dbReference>